<dbReference type="Pfam" id="PF15013">
    <property type="entry name" value="CCSMST1"/>
    <property type="match status" value="1"/>
</dbReference>
<dbReference type="EMBL" id="JBBPFD010000007">
    <property type="protein sequence ID" value="KAK7919746.1"/>
    <property type="molecule type" value="Genomic_DNA"/>
</dbReference>
<keyword evidence="13" id="KW-1185">Reference proteome</keyword>
<evidence type="ECO:0000256" key="4">
    <source>
        <dbReference type="ARBA" id="ARBA00022692"/>
    </source>
</evidence>
<dbReference type="PANTHER" id="PTHR35268:SF1">
    <property type="entry name" value="UBIQUINOL-CYTOCHROME-C REDUCTASE COMPLEX ASSEMBLY FACTOR 4"/>
    <property type="match status" value="1"/>
</dbReference>
<dbReference type="GO" id="GO:0005743">
    <property type="term" value="C:mitochondrial inner membrane"/>
    <property type="evidence" value="ECO:0007669"/>
    <property type="project" value="UniProtKB-SubCell"/>
</dbReference>
<dbReference type="PRINTS" id="PR02042">
    <property type="entry name" value="CCSMST1"/>
</dbReference>
<keyword evidence="10" id="KW-0472">Membrane</keyword>
<comment type="subcellular location">
    <subcellularLocation>
        <location evidence="1">Mitochondrion inner membrane</location>
        <topology evidence="1">Single-pass membrane protein</topology>
    </subcellularLocation>
</comment>
<evidence type="ECO:0000256" key="8">
    <source>
        <dbReference type="ARBA" id="ARBA00022989"/>
    </source>
</evidence>
<evidence type="ECO:0000256" key="7">
    <source>
        <dbReference type="ARBA" id="ARBA00022982"/>
    </source>
</evidence>
<evidence type="ECO:0000256" key="6">
    <source>
        <dbReference type="ARBA" id="ARBA00022792"/>
    </source>
</evidence>
<evidence type="ECO:0000256" key="5">
    <source>
        <dbReference type="ARBA" id="ARBA00022729"/>
    </source>
</evidence>
<dbReference type="Proteomes" id="UP001460270">
    <property type="component" value="Unassembled WGS sequence"/>
</dbReference>
<evidence type="ECO:0000256" key="1">
    <source>
        <dbReference type="ARBA" id="ARBA00004434"/>
    </source>
</evidence>
<reference evidence="13" key="1">
    <citation type="submission" date="2024-04" db="EMBL/GenBank/DDBJ databases">
        <title>Salinicola lusitanus LLJ914,a marine bacterium isolated from the Okinawa Trough.</title>
        <authorList>
            <person name="Li J."/>
        </authorList>
    </citation>
    <scope>NUCLEOTIDE SEQUENCE [LARGE SCALE GENOMIC DNA]</scope>
</reference>
<evidence type="ECO:0000256" key="11">
    <source>
        <dbReference type="ARBA" id="ARBA00034713"/>
    </source>
</evidence>
<dbReference type="InterPro" id="IPR029160">
    <property type="entry name" value="UQCC4"/>
</dbReference>
<gene>
    <name evidence="12" type="ORF">WMY93_011030</name>
</gene>
<keyword evidence="2" id="KW-0813">Transport</keyword>
<proteinExistence type="inferred from homology"/>
<sequence length="136" mass="15689">MSPSVKRVFKFLARVPLNKGIFQSNTMTARLSSIRPLALSSQLEAESKKVSDEQTSEPIKFSTSKASHRTWKVDRSLGSEYRRPWRKVLPISIFFSVFLLWCVMRGQSDVDTHLDRPLHESLPILQTEEDKTDKPR</sequence>
<evidence type="ECO:0000256" key="2">
    <source>
        <dbReference type="ARBA" id="ARBA00022448"/>
    </source>
</evidence>
<comment type="caution">
    <text evidence="12">The sequence shown here is derived from an EMBL/GenBank/DDBJ whole genome shotgun (WGS) entry which is preliminary data.</text>
</comment>
<evidence type="ECO:0000256" key="9">
    <source>
        <dbReference type="ARBA" id="ARBA00023128"/>
    </source>
</evidence>
<keyword evidence="6" id="KW-0999">Mitochondrion inner membrane</keyword>
<keyword evidence="5" id="KW-0732">Signal</keyword>
<organism evidence="12 13">
    <name type="scientific">Mugilogobius chulae</name>
    <name type="common">yellowstripe goby</name>
    <dbReference type="NCBI Taxonomy" id="88201"/>
    <lineage>
        <taxon>Eukaryota</taxon>
        <taxon>Metazoa</taxon>
        <taxon>Chordata</taxon>
        <taxon>Craniata</taxon>
        <taxon>Vertebrata</taxon>
        <taxon>Euteleostomi</taxon>
        <taxon>Actinopterygii</taxon>
        <taxon>Neopterygii</taxon>
        <taxon>Teleostei</taxon>
        <taxon>Neoteleostei</taxon>
        <taxon>Acanthomorphata</taxon>
        <taxon>Gobiaria</taxon>
        <taxon>Gobiiformes</taxon>
        <taxon>Gobioidei</taxon>
        <taxon>Gobiidae</taxon>
        <taxon>Gobionellinae</taxon>
        <taxon>Mugilogobius</taxon>
    </lineage>
</organism>
<evidence type="ECO:0000256" key="10">
    <source>
        <dbReference type="ARBA" id="ARBA00023136"/>
    </source>
</evidence>
<accession>A0AAW0PCF1</accession>
<keyword evidence="4" id="KW-0812">Transmembrane</keyword>
<evidence type="ECO:0000313" key="12">
    <source>
        <dbReference type="EMBL" id="KAK7919746.1"/>
    </source>
</evidence>
<keyword evidence="7" id="KW-0249">Electron transport</keyword>
<keyword evidence="8" id="KW-1133">Transmembrane helix</keyword>
<keyword evidence="9" id="KW-0496">Mitochondrion</keyword>
<name>A0AAW0PCF1_9GOBI</name>
<protein>
    <submittedName>
        <fullName evidence="12">Uncharacterized protein</fullName>
    </submittedName>
</protein>
<comment type="similarity">
    <text evidence="11">Belongs to the UQCC4 family.</text>
</comment>
<dbReference type="AlphaFoldDB" id="A0AAW0PCF1"/>
<evidence type="ECO:0000256" key="3">
    <source>
        <dbReference type="ARBA" id="ARBA00022660"/>
    </source>
</evidence>
<evidence type="ECO:0000313" key="13">
    <source>
        <dbReference type="Proteomes" id="UP001460270"/>
    </source>
</evidence>
<dbReference type="InterPro" id="IPR023248">
    <property type="entry name" value="UQCC4_vert"/>
</dbReference>
<keyword evidence="3" id="KW-0679">Respiratory chain</keyword>
<dbReference type="PANTHER" id="PTHR35268">
    <property type="entry name" value="PROTEIN CCSMST1"/>
    <property type="match status" value="1"/>
</dbReference>